<dbReference type="InterPro" id="IPR009381">
    <property type="entry name" value="Trehalose_catabolism_ThuA_prok"/>
</dbReference>
<proteinExistence type="predicted"/>
<dbReference type="InterPro" id="IPR029010">
    <property type="entry name" value="ThuA-like"/>
</dbReference>
<evidence type="ECO:0000313" key="3">
    <source>
        <dbReference type="Proteomes" id="UP000198546"/>
    </source>
</evidence>
<dbReference type="RefSeq" id="WP_172804018.1">
    <property type="nucleotide sequence ID" value="NZ_LT629688.1"/>
</dbReference>
<sequence>MSSTHETTSSTSPLRVVVWNENVHETRRDPEAIRHYPDGIHSVIADGLRAHLGADAEVSTATLQEPEHGLTEERLAATDVLLWWGHIAHAQVEDEVVARVLRHVHAGMGLLVLHSGHYSKVFTRLLGTTCSLKWRGDGERELVWTIDPTHPITAGVPNPIQIPEQEMYGEQFDIPAPDELLFISSFAGGEVFRSGATWRRGRGRLFYFSPGDQAFPVYHQAEIQQVLANGVRWARPQVERVDLTADYHPKDWFVS</sequence>
<dbReference type="SUPFAM" id="SSF52317">
    <property type="entry name" value="Class I glutamine amidotransferase-like"/>
    <property type="match status" value="1"/>
</dbReference>
<dbReference type="Proteomes" id="UP000198546">
    <property type="component" value="Chromosome i"/>
</dbReference>
<accession>A0A1G6Y6H5</accession>
<evidence type="ECO:0000313" key="2">
    <source>
        <dbReference type="EMBL" id="SDD85573.1"/>
    </source>
</evidence>
<dbReference type="Gene3D" id="3.40.50.880">
    <property type="match status" value="1"/>
</dbReference>
<dbReference type="AlphaFoldDB" id="A0A1G6Y6H5"/>
<evidence type="ECO:0000259" key="1">
    <source>
        <dbReference type="Pfam" id="PF06283"/>
    </source>
</evidence>
<feature type="domain" description="ThuA-like" evidence="1">
    <location>
        <begin position="15"/>
        <end position="234"/>
    </location>
</feature>
<reference evidence="2 3" key="1">
    <citation type="submission" date="2016-10" db="EMBL/GenBank/DDBJ databases">
        <authorList>
            <person name="de Groot N.N."/>
        </authorList>
    </citation>
    <scope>NUCLEOTIDE SEQUENCE [LARGE SCALE GENOMIC DNA]</scope>
    <source>
        <strain evidence="2 3">MON 2.2</strain>
    </source>
</reference>
<gene>
    <name evidence="2" type="ORF">SAMN04489747_1904</name>
</gene>
<name>A0A1G6Y6H5_9ACTN</name>
<dbReference type="STRING" id="675864.SAMN04489747_1904"/>
<dbReference type="InterPro" id="IPR029062">
    <property type="entry name" value="Class_I_gatase-like"/>
</dbReference>
<protein>
    <submittedName>
        <fullName evidence="2">Trehalose utilization protein</fullName>
    </submittedName>
</protein>
<keyword evidence="3" id="KW-1185">Reference proteome</keyword>
<organism evidence="2 3">
    <name type="scientific">Auraticoccus monumenti</name>
    <dbReference type="NCBI Taxonomy" id="675864"/>
    <lineage>
        <taxon>Bacteria</taxon>
        <taxon>Bacillati</taxon>
        <taxon>Actinomycetota</taxon>
        <taxon>Actinomycetes</taxon>
        <taxon>Propionibacteriales</taxon>
        <taxon>Propionibacteriaceae</taxon>
        <taxon>Auraticoccus</taxon>
    </lineage>
</organism>
<dbReference type="PIRSF" id="PIRSF030013">
    <property type="entry name" value="ThuA"/>
    <property type="match status" value="1"/>
</dbReference>
<dbReference type="EMBL" id="LT629688">
    <property type="protein sequence ID" value="SDD85573.1"/>
    <property type="molecule type" value="Genomic_DNA"/>
</dbReference>
<dbReference type="Pfam" id="PF06283">
    <property type="entry name" value="ThuA"/>
    <property type="match status" value="1"/>
</dbReference>